<accession>A0A7C9VDC8</accession>
<keyword evidence="6" id="KW-1185">Reference proteome</keyword>
<feature type="domain" description="HTH gntR-type" evidence="4">
    <location>
        <begin position="1"/>
        <end position="68"/>
    </location>
</feature>
<dbReference type="PRINTS" id="PR00035">
    <property type="entry name" value="HTHGNTR"/>
</dbReference>
<dbReference type="InterPro" id="IPR036390">
    <property type="entry name" value="WH_DNA-bd_sf"/>
</dbReference>
<evidence type="ECO:0000313" key="5">
    <source>
        <dbReference type="EMBL" id="NGN42589.1"/>
    </source>
</evidence>
<dbReference type="AlphaFoldDB" id="A0A7C9VDC8"/>
<name>A0A7C9VDC8_9HYPH</name>
<keyword evidence="2" id="KW-0238">DNA-binding</keyword>
<dbReference type="PANTHER" id="PTHR43537">
    <property type="entry name" value="TRANSCRIPTIONAL REGULATOR, GNTR FAMILY"/>
    <property type="match status" value="1"/>
</dbReference>
<dbReference type="InterPro" id="IPR036388">
    <property type="entry name" value="WH-like_DNA-bd_sf"/>
</dbReference>
<evidence type="ECO:0000256" key="3">
    <source>
        <dbReference type="ARBA" id="ARBA00023163"/>
    </source>
</evidence>
<dbReference type="GO" id="GO:0003700">
    <property type="term" value="F:DNA-binding transcription factor activity"/>
    <property type="evidence" value="ECO:0007669"/>
    <property type="project" value="InterPro"/>
</dbReference>
<dbReference type="EMBL" id="JAAKZG010000006">
    <property type="protein sequence ID" value="NGN42589.1"/>
    <property type="molecule type" value="Genomic_DNA"/>
</dbReference>
<evidence type="ECO:0000313" key="6">
    <source>
        <dbReference type="Proteomes" id="UP000481252"/>
    </source>
</evidence>
<keyword evidence="1" id="KW-0805">Transcription regulation</keyword>
<proteinExistence type="predicted"/>
<dbReference type="SMART" id="SM00345">
    <property type="entry name" value="HTH_GNTR"/>
    <property type="match status" value="2"/>
</dbReference>
<dbReference type="GO" id="GO:0003677">
    <property type="term" value="F:DNA binding"/>
    <property type="evidence" value="ECO:0007669"/>
    <property type="project" value="UniProtKB-KW"/>
</dbReference>
<dbReference type="Pfam" id="PF07729">
    <property type="entry name" value="FCD"/>
    <property type="match status" value="1"/>
</dbReference>
<evidence type="ECO:0000259" key="4">
    <source>
        <dbReference type="PROSITE" id="PS50949"/>
    </source>
</evidence>
<dbReference type="InterPro" id="IPR008920">
    <property type="entry name" value="TF_FadR/GntR_C"/>
</dbReference>
<dbReference type="PROSITE" id="PS50949">
    <property type="entry name" value="HTH_GNTR"/>
    <property type="match status" value="1"/>
</dbReference>
<dbReference type="InterPro" id="IPR011711">
    <property type="entry name" value="GntR_C"/>
</dbReference>
<evidence type="ECO:0000256" key="2">
    <source>
        <dbReference type="ARBA" id="ARBA00023125"/>
    </source>
</evidence>
<organism evidence="5 6">
    <name type="scientific">Mesorhizobium zhangyense</name>
    <dbReference type="NCBI Taxonomy" id="1776730"/>
    <lineage>
        <taxon>Bacteria</taxon>
        <taxon>Pseudomonadati</taxon>
        <taxon>Pseudomonadota</taxon>
        <taxon>Alphaproteobacteria</taxon>
        <taxon>Hyphomicrobiales</taxon>
        <taxon>Phyllobacteriaceae</taxon>
        <taxon>Mesorhizobium</taxon>
    </lineage>
</organism>
<dbReference type="Gene3D" id="1.10.10.10">
    <property type="entry name" value="Winged helix-like DNA-binding domain superfamily/Winged helix DNA-binding domain"/>
    <property type="match status" value="2"/>
</dbReference>
<dbReference type="Gene3D" id="1.20.120.530">
    <property type="entry name" value="GntR ligand-binding domain-like"/>
    <property type="match status" value="1"/>
</dbReference>
<dbReference type="SUPFAM" id="SSF48008">
    <property type="entry name" value="GntR ligand-binding domain-like"/>
    <property type="match status" value="1"/>
</dbReference>
<comment type="caution">
    <text evidence="5">The sequence shown here is derived from an EMBL/GenBank/DDBJ whole genome shotgun (WGS) entry which is preliminary data.</text>
</comment>
<gene>
    <name evidence="5" type="ORF">G6N74_16090</name>
</gene>
<sequence length="296" mass="34040">MAKQNNVYKDAYNRCLALLGAGESLPSEPELGTTLGVSRTTVRSILSRMEERGLIEWNKRSKLVLRAPAPDDFFPDDETDSLSQIIERSFMRRLLAGGAQAGMQINELELAREIGVGTTSVREFLIRFSRFGLIEKRRNSHWVLKGFTKSFALELTEIREMFELRSAAAFAALAKDNPVWTDLDAMEQEHHELIAAIGTRYGEFSELDERFHRLIHSASHNRFIVDFYDVIAMIFHYHYQWNKTNEPGRNKIALQEHLQYIAALKSGKLDQVEKACRRHLKSARETLLQSIPESWQ</sequence>
<dbReference type="PANTHER" id="PTHR43537:SF51">
    <property type="entry name" value="HTH-TYPE TRANSCRIPTIONAL REGULATOR LGOR-RELATED"/>
    <property type="match status" value="1"/>
</dbReference>
<dbReference type="SUPFAM" id="SSF46785">
    <property type="entry name" value="Winged helix' DNA-binding domain"/>
    <property type="match status" value="2"/>
</dbReference>
<reference evidence="5 6" key="1">
    <citation type="submission" date="2020-02" db="EMBL/GenBank/DDBJ databases">
        <title>Genome sequence of the type strain CGMCC 1.15528 of Mesorhizobium zhangyense.</title>
        <authorList>
            <person name="Gao J."/>
            <person name="Sun J."/>
        </authorList>
    </citation>
    <scope>NUCLEOTIDE SEQUENCE [LARGE SCALE GENOMIC DNA]</scope>
    <source>
        <strain evidence="5 6">CGMCC 1.15528</strain>
    </source>
</reference>
<evidence type="ECO:0000256" key="1">
    <source>
        <dbReference type="ARBA" id="ARBA00023015"/>
    </source>
</evidence>
<dbReference type="Proteomes" id="UP000481252">
    <property type="component" value="Unassembled WGS sequence"/>
</dbReference>
<dbReference type="SMART" id="SM00895">
    <property type="entry name" value="FCD"/>
    <property type="match status" value="1"/>
</dbReference>
<dbReference type="RefSeq" id="WP_165118964.1">
    <property type="nucleotide sequence ID" value="NZ_JAAKZG010000006.1"/>
</dbReference>
<dbReference type="InterPro" id="IPR000524">
    <property type="entry name" value="Tscrpt_reg_HTH_GntR"/>
</dbReference>
<keyword evidence="3" id="KW-0804">Transcription</keyword>
<dbReference type="Pfam" id="PF00392">
    <property type="entry name" value="GntR"/>
    <property type="match status" value="1"/>
</dbReference>
<protein>
    <submittedName>
        <fullName evidence="5">GntR family transcriptional regulator</fullName>
    </submittedName>
</protein>